<keyword evidence="6" id="KW-0862">Zinc</keyword>
<dbReference type="STRING" id="7918.ENSLOCP00000017243"/>
<feature type="transmembrane region" description="Helical" evidence="7">
    <location>
        <begin position="151"/>
        <end position="172"/>
    </location>
</feature>
<evidence type="ECO:0000256" key="2">
    <source>
        <dbReference type="ARBA" id="ARBA00007018"/>
    </source>
</evidence>
<feature type="binding site" evidence="6">
    <location>
        <position position="284"/>
    </location>
    <ligand>
        <name>Zn(2+)</name>
        <dbReference type="ChEBI" id="CHEBI:29105"/>
    </ligand>
</feature>
<dbReference type="FunCoup" id="W5N9D4">
    <property type="interactions" value="510"/>
</dbReference>
<dbReference type="GeneTree" id="ENSGT00940000158844"/>
<evidence type="ECO:0000256" key="4">
    <source>
        <dbReference type="ARBA" id="ARBA00022989"/>
    </source>
</evidence>
<evidence type="ECO:0000256" key="6">
    <source>
        <dbReference type="PIRSR" id="PIRSR604254-1"/>
    </source>
</evidence>
<organism evidence="8 9">
    <name type="scientific">Lepisosteus oculatus</name>
    <name type="common">Spotted gar</name>
    <dbReference type="NCBI Taxonomy" id="7918"/>
    <lineage>
        <taxon>Eukaryota</taxon>
        <taxon>Metazoa</taxon>
        <taxon>Chordata</taxon>
        <taxon>Craniata</taxon>
        <taxon>Vertebrata</taxon>
        <taxon>Euteleostomi</taxon>
        <taxon>Actinopterygii</taxon>
        <taxon>Neopterygii</taxon>
        <taxon>Holostei</taxon>
        <taxon>Semionotiformes</taxon>
        <taxon>Lepisosteidae</taxon>
        <taxon>Lepisosteus</taxon>
    </lineage>
</organism>
<reference evidence="8" key="2">
    <citation type="submission" date="2025-08" db="UniProtKB">
        <authorList>
            <consortium name="Ensembl"/>
        </authorList>
    </citation>
    <scope>IDENTIFICATION</scope>
</reference>
<feature type="transmembrane region" description="Helical" evidence="7">
    <location>
        <begin position="117"/>
        <end position="139"/>
    </location>
</feature>
<keyword evidence="3 7" id="KW-0812">Transmembrane</keyword>
<dbReference type="EMBL" id="AHAT01024802">
    <property type="status" value="NOT_ANNOTATED_CDS"/>
    <property type="molecule type" value="Genomic_DNA"/>
</dbReference>
<dbReference type="InParanoid" id="W5N9D4"/>
<sequence length="368" mass="42050">MLSLKLPRVFSINQVPKVFHEDSIISGYRQPCSSATDCVLSVFQLTNETLNIWTHFLPTWYFLWKLLTVVFMQDVWHDAFTWPLVVFLASCCMYPLASSCAHTFSTMSTRARHICFFFDYGALSFYSLGSAIAYSAYVIPDRWIGSTFSRYYVPIAVFNTVLCTSLACYSRLGSPFLHYNHDVTKRFPDEKRDYFRLPECERPKLSKALRVVAFAYPYLFDNIPVFYRIFFCVGEGCTDNETNLLHYRHMALAFLTGFLFATHLPERLAPGCFDYIGHSHQLFHVCGILGTHYQVESIVMDMAQRRQWLLAHGPPVTFASSFGAGLLCVVLSLGIICAFSLPLFWAPAAPRKQKRSRRPRAAPKASSD</sequence>
<feature type="transmembrane region" description="Helical" evidence="7">
    <location>
        <begin position="322"/>
        <end position="348"/>
    </location>
</feature>
<feature type="binding site" evidence="6">
    <location>
        <position position="280"/>
    </location>
    <ligand>
        <name>Zn(2+)</name>
        <dbReference type="ChEBI" id="CHEBI:29105"/>
    </ligand>
</feature>
<keyword evidence="5 7" id="KW-0472">Membrane</keyword>
<dbReference type="GO" id="GO:0016020">
    <property type="term" value="C:membrane"/>
    <property type="evidence" value="ECO:0007669"/>
    <property type="project" value="UniProtKB-SubCell"/>
</dbReference>
<dbReference type="Pfam" id="PF03006">
    <property type="entry name" value="HlyIII"/>
    <property type="match status" value="1"/>
</dbReference>
<evidence type="ECO:0000313" key="8">
    <source>
        <dbReference type="Ensembl" id="ENSLOCP00000017243.1"/>
    </source>
</evidence>
<dbReference type="eggNOG" id="KOG0748">
    <property type="taxonomic scope" value="Eukaryota"/>
</dbReference>
<dbReference type="PANTHER" id="PTHR20855">
    <property type="entry name" value="ADIPOR/PROGESTIN RECEPTOR-RELATED"/>
    <property type="match status" value="1"/>
</dbReference>
<evidence type="ECO:0000256" key="7">
    <source>
        <dbReference type="SAM" id="Phobius"/>
    </source>
</evidence>
<name>W5N9D4_LEPOC</name>
<evidence type="ECO:0000256" key="1">
    <source>
        <dbReference type="ARBA" id="ARBA00004141"/>
    </source>
</evidence>
<keyword evidence="4 7" id="KW-1133">Transmembrane helix</keyword>
<keyword evidence="9" id="KW-1185">Reference proteome</keyword>
<dbReference type="Proteomes" id="UP000018468">
    <property type="component" value="Linkage group LG3"/>
</dbReference>
<evidence type="ECO:0000256" key="3">
    <source>
        <dbReference type="ARBA" id="ARBA00022692"/>
    </source>
</evidence>
<evidence type="ECO:0000313" key="9">
    <source>
        <dbReference type="Proteomes" id="UP000018468"/>
    </source>
</evidence>
<dbReference type="Bgee" id="ENSLOCG00000013987">
    <property type="expression patterns" value="Expressed in pharyngeal gill and 10 other cell types or tissues"/>
</dbReference>
<feature type="transmembrane region" description="Helical" evidence="7">
    <location>
        <begin position="79"/>
        <end position="97"/>
    </location>
</feature>
<dbReference type="Ensembl" id="ENSLOCT00000017274.1">
    <property type="protein sequence ID" value="ENSLOCP00000017243.1"/>
    <property type="gene ID" value="ENSLOCG00000013987.1"/>
</dbReference>
<dbReference type="GO" id="GO:0038023">
    <property type="term" value="F:signaling receptor activity"/>
    <property type="evidence" value="ECO:0000318"/>
    <property type="project" value="GO_Central"/>
</dbReference>
<dbReference type="PANTHER" id="PTHR20855:SF38">
    <property type="entry name" value="MEMBRANE PROGESTIN RECEPTOR GAMMA"/>
    <property type="match status" value="1"/>
</dbReference>
<feature type="transmembrane region" description="Helical" evidence="7">
    <location>
        <begin position="52"/>
        <end position="72"/>
    </location>
</feature>
<dbReference type="AlphaFoldDB" id="W5N9D4"/>
<reference evidence="9" key="1">
    <citation type="submission" date="2011-12" db="EMBL/GenBank/DDBJ databases">
        <title>The Draft Genome of Lepisosteus oculatus.</title>
        <authorList>
            <consortium name="The Broad Institute Genome Assembly &amp; Analysis Group"/>
            <consortium name="Computational R&amp;D Group"/>
            <consortium name="and Sequencing Platform"/>
            <person name="Di Palma F."/>
            <person name="Alfoldi J."/>
            <person name="Johnson J."/>
            <person name="Berlin A."/>
            <person name="Gnerre S."/>
            <person name="Jaffe D."/>
            <person name="MacCallum I."/>
            <person name="Young S."/>
            <person name="Walker B.J."/>
            <person name="Lander E.S."/>
            <person name="Lindblad-Toh K."/>
        </authorList>
    </citation>
    <scope>NUCLEOTIDE SEQUENCE [LARGE SCALE GENOMIC DNA]</scope>
</reference>
<comment type="subcellular location">
    <subcellularLocation>
        <location evidence="1">Membrane</location>
        <topology evidence="1">Multi-pass membrane protein</topology>
    </subcellularLocation>
</comment>
<dbReference type="OMA" id="IDQMPQV"/>
<protein>
    <submittedName>
        <fullName evidence="8">Progestin and adipoQ receptor family member Va</fullName>
    </submittedName>
</protein>
<feature type="binding site" evidence="6">
    <location>
        <position position="102"/>
    </location>
    <ligand>
        <name>Zn(2+)</name>
        <dbReference type="ChEBI" id="CHEBI:29105"/>
    </ligand>
</feature>
<evidence type="ECO:0000256" key="5">
    <source>
        <dbReference type="ARBA" id="ARBA00023136"/>
    </source>
</evidence>
<keyword evidence="6" id="KW-0479">Metal-binding</keyword>
<dbReference type="GO" id="GO:0046872">
    <property type="term" value="F:metal ion binding"/>
    <property type="evidence" value="ECO:0007669"/>
    <property type="project" value="UniProtKB-KW"/>
</dbReference>
<dbReference type="HOGENOM" id="CLU_052356_1_0_1"/>
<accession>W5N9D4</accession>
<proteinExistence type="inferred from homology"/>
<dbReference type="InterPro" id="IPR004254">
    <property type="entry name" value="AdipoR/HlyIII-related"/>
</dbReference>
<reference evidence="8" key="3">
    <citation type="submission" date="2025-09" db="UniProtKB">
        <authorList>
            <consortium name="Ensembl"/>
        </authorList>
    </citation>
    <scope>IDENTIFICATION</scope>
</reference>
<comment type="similarity">
    <text evidence="2">Belongs to the ADIPOR family.</text>
</comment>